<evidence type="ECO:0000256" key="4">
    <source>
        <dbReference type="ARBA" id="ARBA00022741"/>
    </source>
</evidence>
<keyword evidence="4" id="KW-0547">Nucleotide-binding</keyword>
<gene>
    <name evidence="10" type="primary">Ephb4_1</name>
    <name evidence="10" type="ORF">ASASCU_R15976</name>
</gene>
<keyword evidence="5" id="KW-0067">ATP-binding</keyword>
<dbReference type="PANTHER" id="PTHR46877">
    <property type="entry name" value="EPH RECEPTOR A5"/>
    <property type="match status" value="1"/>
</dbReference>
<dbReference type="InterPro" id="IPR003961">
    <property type="entry name" value="FN3_dom"/>
</dbReference>
<evidence type="ECO:0000256" key="3">
    <source>
        <dbReference type="ARBA" id="ARBA00022737"/>
    </source>
</evidence>
<dbReference type="FunFam" id="2.10.50.10:FF:000001">
    <property type="entry name" value="Ephrin type-A receptor 5"/>
    <property type="match status" value="1"/>
</dbReference>
<reference evidence="10 11" key="1">
    <citation type="submission" date="2019-09" db="EMBL/GenBank/DDBJ databases">
        <title>Bird 10,000 Genomes (B10K) Project - Family phase.</title>
        <authorList>
            <person name="Zhang G."/>
        </authorList>
    </citation>
    <scope>NUCLEOTIDE SEQUENCE [LARGE SCALE GENOMIC DNA]</scope>
    <source>
        <strain evidence="10">OUT-0051</strain>
        <tissue evidence="10">Kidney</tissue>
    </source>
</reference>
<dbReference type="Proteomes" id="UP000525565">
    <property type="component" value="Unassembled WGS sequence"/>
</dbReference>
<evidence type="ECO:0000256" key="7">
    <source>
        <dbReference type="ARBA" id="ARBA00023136"/>
    </source>
</evidence>
<keyword evidence="2" id="KW-0812">Transmembrane</keyword>
<dbReference type="InterPro" id="IPR036116">
    <property type="entry name" value="FN3_sf"/>
</dbReference>
<dbReference type="GO" id="GO:0005005">
    <property type="term" value="F:transmembrane-ephrin receptor activity"/>
    <property type="evidence" value="ECO:0007669"/>
    <property type="project" value="TreeGrafter"/>
</dbReference>
<dbReference type="PANTHER" id="PTHR46877:SF14">
    <property type="entry name" value="RECEPTOR PROTEIN-TYROSINE KINASE"/>
    <property type="match status" value="1"/>
</dbReference>
<evidence type="ECO:0000259" key="9">
    <source>
        <dbReference type="PROSITE" id="PS50853"/>
    </source>
</evidence>
<dbReference type="EMBL" id="VZSO01003807">
    <property type="protein sequence ID" value="NWZ29782.1"/>
    <property type="molecule type" value="Genomic_DNA"/>
</dbReference>
<feature type="non-terminal residue" evidence="10">
    <location>
        <position position="1"/>
    </location>
</feature>
<dbReference type="GO" id="GO:0030425">
    <property type="term" value="C:dendrite"/>
    <property type="evidence" value="ECO:0007669"/>
    <property type="project" value="TreeGrafter"/>
</dbReference>
<dbReference type="SUPFAM" id="SSF49265">
    <property type="entry name" value="Fibronectin type III"/>
    <property type="match status" value="1"/>
</dbReference>
<keyword evidence="3" id="KW-0677">Repeat</keyword>
<evidence type="ECO:0000313" key="11">
    <source>
        <dbReference type="Proteomes" id="UP000525565"/>
    </source>
</evidence>
<dbReference type="GO" id="GO:0007411">
    <property type="term" value="P:axon guidance"/>
    <property type="evidence" value="ECO:0007669"/>
    <property type="project" value="TreeGrafter"/>
</dbReference>
<accession>A0A7K7LGY9</accession>
<dbReference type="AlphaFoldDB" id="A0A7K7LGY9"/>
<dbReference type="Gene3D" id="2.10.50.10">
    <property type="entry name" value="Tumor Necrosis Factor Receptor, subunit A, domain 2"/>
    <property type="match status" value="1"/>
</dbReference>
<keyword evidence="7" id="KW-0472">Membrane</keyword>
<dbReference type="CDD" id="cd00063">
    <property type="entry name" value="FN3"/>
    <property type="match status" value="1"/>
</dbReference>
<comment type="subcellular location">
    <subcellularLocation>
        <location evidence="1">Membrane</location>
        <topology evidence="1">Single-pass membrane protein</topology>
    </subcellularLocation>
</comment>
<dbReference type="GO" id="GO:0005886">
    <property type="term" value="C:plasma membrane"/>
    <property type="evidence" value="ECO:0007669"/>
    <property type="project" value="TreeGrafter"/>
</dbReference>
<keyword evidence="11" id="KW-1185">Reference proteome</keyword>
<dbReference type="GO" id="GO:0005524">
    <property type="term" value="F:ATP binding"/>
    <property type="evidence" value="ECO:0007669"/>
    <property type="project" value="UniProtKB-KW"/>
</dbReference>
<evidence type="ECO:0000313" key="10">
    <source>
        <dbReference type="EMBL" id="NWZ29782.1"/>
    </source>
</evidence>
<evidence type="ECO:0000256" key="1">
    <source>
        <dbReference type="ARBA" id="ARBA00004167"/>
    </source>
</evidence>
<evidence type="ECO:0000256" key="6">
    <source>
        <dbReference type="ARBA" id="ARBA00022989"/>
    </source>
</evidence>
<evidence type="ECO:0000256" key="8">
    <source>
        <dbReference type="ARBA" id="ARBA00023170"/>
    </source>
</evidence>
<dbReference type="PROSITE" id="PS50853">
    <property type="entry name" value="FN3"/>
    <property type="match status" value="1"/>
</dbReference>
<organism evidence="10 11">
    <name type="scientific">Asarcornis scutulata</name>
    <dbReference type="NCBI Taxonomy" id="75869"/>
    <lineage>
        <taxon>Eukaryota</taxon>
        <taxon>Metazoa</taxon>
        <taxon>Chordata</taxon>
        <taxon>Craniata</taxon>
        <taxon>Vertebrata</taxon>
        <taxon>Euteleostomi</taxon>
        <taxon>Archelosauria</taxon>
        <taxon>Archosauria</taxon>
        <taxon>Dinosauria</taxon>
        <taxon>Saurischia</taxon>
        <taxon>Theropoda</taxon>
        <taxon>Coelurosauria</taxon>
        <taxon>Aves</taxon>
        <taxon>Neognathae</taxon>
        <taxon>Galloanserae</taxon>
        <taxon>Anseriformes</taxon>
        <taxon>Anatidae</taxon>
        <taxon>Anatinae</taxon>
        <taxon>Asarcornis</taxon>
    </lineage>
</organism>
<keyword evidence="6" id="KW-1133">Transmembrane helix</keyword>
<keyword evidence="8" id="KW-0675">Receptor</keyword>
<name>A0A7K7LGY9_9AVES</name>
<dbReference type="InterPro" id="IPR050449">
    <property type="entry name" value="Ephrin_rcpt_TKs"/>
</dbReference>
<comment type="caution">
    <text evidence="10">The sequence shown here is derived from an EMBL/GenBank/DDBJ whole genome shotgun (WGS) entry which is preliminary data.</text>
</comment>
<dbReference type="Gene3D" id="2.60.40.10">
    <property type="entry name" value="Immunoglobulins"/>
    <property type="match status" value="1"/>
</dbReference>
<sequence length="96" mass="9937">CAPETFKAAAGGERCEPCPQNSHAPEPGAAACGCRSGYYRAPGEGPEQRCTAPPSAPRSIVARLNASSVRLEWSEPRDGGGRADTSYAVGCRACPE</sequence>
<evidence type="ECO:0000256" key="2">
    <source>
        <dbReference type="ARBA" id="ARBA00022692"/>
    </source>
</evidence>
<feature type="non-terminal residue" evidence="10">
    <location>
        <position position="96"/>
    </location>
</feature>
<protein>
    <submittedName>
        <fullName evidence="10">EPHB4 protein</fullName>
    </submittedName>
</protein>
<feature type="domain" description="Fibronectin type-III" evidence="9">
    <location>
        <begin position="53"/>
        <end position="96"/>
    </location>
</feature>
<proteinExistence type="predicted"/>
<evidence type="ECO:0000256" key="5">
    <source>
        <dbReference type="ARBA" id="ARBA00022840"/>
    </source>
</evidence>
<dbReference type="InterPro" id="IPR013783">
    <property type="entry name" value="Ig-like_fold"/>
</dbReference>